<gene>
    <name evidence="2" type="ORF">RUMHYD_01726</name>
</gene>
<dbReference type="HOGENOM" id="CLU_102880_5_1_9"/>
<keyword evidence="1" id="KW-0472">Membrane</keyword>
<dbReference type="AlphaFoldDB" id="C0CLK4"/>
<comment type="caution">
    <text evidence="2">The sequence shown here is derived from an EMBL/GenBank/DDBJ whole genome shotgun (WGS) entry which is preliminary data.</text>
</comment>
<dbReference type="EMBL" id="ACBZ01000086">
    <property type="protein sequence ID" value="EEG49355.1"/>
    <property type="molecule type" value="Genomic_DNA"/>
</dbReference>
<dbReference type="RefSeq" id="WP_005948540.1">
    <property type="nucleotide sequence ID" value="NZ_CP136423.1"/>
</dbReference>
<accession>C0CLK4</accession>
<evidence type="ECO:0000313" key="2">
    <source>
        <dbReference type="EMBL" id="EEG49355.1"/>
    </source>
</evidence>
<dbReference type="InterPro" id="IPR025699">
    <property type="entry name" value="ABC2_memb-like"/>
</dbReference>
<feature type="transmembrane region" description="Helical" evidence="1">
    <location>
        <begin position="184"/>
        <end position="205"/>
    </location>
</feature>
<organism evidence="2 3">
    <name type="scientific">Blautia hydrogenotrophica (strain DSM 10507 / JCM 14656 / S5a33)</name>
    <name type="common">Ruminococcus hydrogenotrophicus</name>
    <dbReference type="NCBI Taxonomy" id="476272"/>
    <lineage>
        <taxon>Bacteria</taxon>
        <taxon>Bacillati</taxon>
        <taxon>Bacillota</taxon>
        <taxon>Clostridia</taxon>
        <taxon>Lachnospirales</taxon>
        <taxon>Lachnospiraceae</taxon>
        <taxon>Blautia</taxon>
    </lineage>
</organism>
<reference evidence="2 3" key="2">
    <citation type="submission" date="2009-02" db="EMBL/GenBank/DDBJ databases">
        <title>Draft genome sequence of Blautia hydrogenotrophica DSM 10507 (Ruminococcus hydrogenotrophicus DSM 10507).</title>
        <authorList>
            <person name="Sudarsanam P."/>
            <person name="Ley R."/>
            <person name="Guruge J."/>
            <person name="Turnbaugh P.J."/>
            <person name="Mahowald M."/>
            <person name="Liep D."/>
            <person name="Gordon J."/>
        </authorList>
    </citation>
    <scope>NUCLEOTIDE SEQUENCE [LARGE SCALE GENOMIC DNA]</scope>
    <source>
        <strain evidence="3">DSM 10507 / JCM 14656 / S5a33</strain>
    </source>
</reference>
<dbReference type="PATRIC" id="fig|476272.21.peg.2098"/>
<keyword evidence="1" id="KW-1133">Transmembrane helix</keyword>
<sequence length="215" mass="23719">MRGLLRNNIYSMESNIKMSVGISLVLMAVAWLARERVVSMVLAMQIFVFIANMGTSLQVDENSRWAKFELTLPVRRSAIIEAKYLSFLFLILLGILVSIPTCAGLVLMGRESYLSQIMYGYEFGISLAVITIALIYPPLLKLGAEKSELLLCLGAVGAIVLMGVVSIAVFIMETFMIKNPEPGYSLAGVPTVVFGFGLLALSFLVSRKIYEKKEF</sequence>
<dbReference type="eggNOG" id="ENOG50303MJ">
    <property type="taxonomic scope" value="Bacteria"/>
</dbReference>
<proteinExistence type="predicted"/>
<dbReference type="Pfam" id="PF13346">
    <property type="entry name" value="ABC2_membrane_5"/>
    <property type="match status" value="1"/>
</dbReference>
<reference evidence="2 3" key="1">
    <citation type="submission" date="2009-01" db="EMBL/GenBank/DDBJ databases">
        <authorList>
            <person name="Fulton L."/>
            <person name="Clifton S."/>
            <person name="Fulton B."/>
            <person name="Xu J."/>
            <person name="Minx P."/>
            <person name="Pepin K.H."/>
            <person name="Johnson M."/>
            <person name="Bhonagiri V."/>
            <person name="Nash W.E."/>
            <person name="Mardis E.R."/>
            <person name="Wilson R.K."/>
        </authorList>
    </citation>
    <scope>NUCLEOTIDE SEQUENCE [LARGE SCALE GENOMIC DNA]</scope>
    <source>
        <strain evidence="3">DSM 10507 / JCM 14656 / S5a33</strain>
    </source>
</reference>
<feature type="transmembrane region" description="Helical" evidence="1">
    <location>
        <begin position="16"/>
        <end position="33"/>
    </location>
</feature>
<feature type="transmembrane region" description="Helical" evidence="1">
    <location>
        <begin position="39"/>
        <end position="57"/>
    </location>
</feature>
<name>C0CLK4_BLAHS</name>
<dbReference type="GeneID" id="86822075"/>
<dbReference type="Proteomes" id="UP000003100">
    <property type="component" value="Unassembled WGS sequence"/>
</dbReference>
<protein>
    <recommendedName>
        <fullName evidence="4">ABC-2 family transporter protein</fullName>
    </recommendedName>
</protein>
<keyword evidence="3" id="KW-1185">Reference proteome</keyword>
<feature type="transmembrane region" description="Helical" evidence="1">
    <location>
        <begin position="149"/>
        <end position="172"/>
    </location>
</feature>
<evidence type="ECO:0008006" key="4">
    <source>
        <dbReference type="Google" id="ProtNLM"/>
    </source>
</evidence>
<evidence type="ECO:0000256" key="1">
    <source>
        <dbReference type="SAM" id="Phobius"/>
    </source>
</evidence>
<evidence type="ECO:0000313" key="3">
    <source>
        <dbReference type="Proteomes" id="UP000003100"/>
    </source>
</evidence>
<feature type="transmembrane region" description="Helical" evidence="1">
    <location>
        <begin position="119"/>
        <end position="137"/>
    </location>
</feature>
<feature type="transmembrane region" description="Helical" evidence="1">
    <location>
        <begin position="84"/>
        <end position="107"/>
    </location>
</feature>
<keyword evidence="1" id="KW-0812">Transmembrane</keyword>